<dbReference type="InterPro" id="IPR029787">
    <property type="entry name" value="Nucleotide_cyclase"/>
</dbReference>
<dbReference type="InterPro" id="IPR043128">
    <property type="entry name" value="Rev_trsase/Diguanyl_cyclase"/>
</dbReference>
<proteinExistence type="predicted"/>
<evidence type="ECO:0000313" key="2">
    <source>
        <dbReference type="EMBL" id="MBN8661951.1"/>
    </source>
</evidence>
<evidence type="ECO:0000313" key="3">
    <source>
        <dbReference type="Proteomes" id="UP000664277"/>
    </source>
</evidence>
<dbReference type="GO" id="GO:0052621">
    <property type="term" value="F:diguanylate cyclase activity"/>
    <property type="evidence" value="ECO:0007669"/>
    <property type="project" value="TreeGrafter"/>
</dbReference>
<dbReference type="NCBIfam" id="TIGR00254">
    <property type="entry name" value="GGDEF"/>
    <property type="match status" value="1"/>
</dbReference>
<comment type="caution">
    <text evidence="2">The sequence shown here is derived from an EMBL/GenBank/DDBJ whole genome shotgun (WGS) entry which is preliminary data.</text>
</comment>
<dbReference type="Pfam" id="PF00990">
    <property type="entry name" value="GGDEF"/>
    <property type="match status" value="1"/>
</dbReference>
<sequence>MSENRQRRLSEKEERERLFQRRLAELRARNNQFPWELSENADFELPAEQTKLFADRSIEDPNLTDEEVERRALLDLNSYNFWSFYKRLNYEVRRARRYNRPLSLLFVTIDRLDRVVENHGLQGENAVVLACGKVLLSCIRDVDVAGRCRDDSFGVILPETPRSGAEIAAERVRTRMEDLGVDLGHTAIFCTVTVGGSSLDSGETAEQLIALTVKGLKAGIAAGGNTVNFLIES</sequence>
<reference evidence="2" key="1">
    <citation type="submission" date="2021-02" db="EMBL/GenBank/DDBJ databases">
        <title>Genome-Resolved Metagenomics of a Microbial Community Performing Photosynthetic Biological Nutrient Removal.</title>
        <authorList>
            <person name="Mcdaniel E.A."/>
        </authorList>
    </citation>
    <scope>NUCLEOTIDE SEQUENCE</scope>
    <source>
        <strain evidence="2">UWPOB_OBS1</strain>
    </source>
</reference>
<evidence type="ECO:0000259" key="1">
    <source>
        <dbReference type="PROSITE" id="PS50887"/>
    </source>
</evidence>
<dbReference type="PANTHER" id="PTHR45138">
    <property type="entry name" value="REGULATORY COMPONENTS OF SENSORY TRANSDUCTION SYSTEM"/>
    <property type="match status" value="1"/>
</dbReference>
<gene>
    <name evidence="2" type="ORF">J0M35_16405</name>
</gene>
<protein>
    <submittedName>
        <fullName evidence="2">GGDEF domain-containing protein</fullName>
    </submittedName>
</protein>
<dbReference type="PROSITE" id="PS50887">
    <property type="entry name" value="GGDEF"/>
    <property type="match status" value="1"/>
</dbReference>
<dbReference type="SMART" id="SM00267">
    <property type="entry name" value="GGDEF"/>
    <property type="match status" value="1"/>
</dbReference>
<dbReference type="SUPFAM" id="SSF55073">
    <property type="entry name" value="Nucleotide cyclase"/>
    <property type="match status" value="1"/>
</dbReference>
<dbReference type="AlphaFoldDB" id="A0A8J7P9U7"/>
<accession>A0A8J7P9U7</accession>
<dbReference type="EMBL" id="JAFLCK010000027">
    <property type="protein sequence ID" value="MBN8661951.1"/>
    <property type="molecule type" value="Genomic_DNA"/>
</dbReference>
<dbReference type="InterPro" id="IPR050469">
    <property type="entry name" value="Diguanylate_Cyclase"/>
</dbReference>
<dbReference type="InterPro" id="IPR000160">
    <property type="entry name" value="GGDEF_dom"/>
</dbReference>
<organism evidence="2 3">
    <name type="scientific">Candidatus Obscuribacter phosphatis</name>
    <dbReference type="NCBI Taxonomy" id="1906157"/>
    <lineage>
        <taxon>Bacteria</taxon>
        <taxon>Bacillati</taxon>
        <taxon>Candidatus Melainabacteria</taxon>
        <taxon>Candidatus Obscuribacterales</taxon>
        <taxon>Candidatus Obscuribacteraceae</taxon>
        <taxon>Candidatus Obscuribacter</taxon>
    </lineage>
</organism>
<dbReference type="Gene3D" id="3.30.70.270">
    <property type="match status" value="1"/>
</dbReference>
<name>A0A8J7P9U7_9BACT</name>
<feature type="domain" description="GGDEF" evidence="1">
    <location>
        <begin position="100"/>
        <end position="232"/>
    </location>
</feature>
<dbReference type="PANTHER" id="PTHR45138:SF9">
    <property type="entry name" value="DIGUANYLATE CYCLASE DGCM-RELATED"/>
    <property type="match status" value="1"/>
</dbReference>
<dbReference type="CDD" id="cd01949">
    <property type="entry name" value="GGDEF"/>
    <property type="match status" value="1"/>
</dbReference>
<dbReference type="Proteomes" id="UP000664277">
    <property type="component" value="Unassembled WGS sequence"/>
</dbReference>